<evidence type="ECO:0000313" key="6">
    <source>
        <dbReference type="EMBL" id="GLQ71207.1"/>
    </source>
</evidence>
<keyword evidence="7" id="KW-1185">Reference proteome</keyword>
<accession>A0AAV5NMH3</accession>
<comment type="caution">
    <text evidence="6">The sequence shown here is derived from an EMBL/GenBank/DDBJ whole genome shotgun (WGS) entry which is preliminary data.</text>
</comment>
<dbReference type="SUPFAM" id="SSF53850">
    <property type="entry name" value="Periplasmic binding protein-like II"/>
    <property type="match status" value="1"/>
</dbReference>
<dbReference type="CDD" id="cd07185">
    <property type="entry name" value="OmpA_C-like"/>
    <property type="match status" value="1"/>
</dbReference>
<evidence type="ECO:0000256" key="4">
    <source>
        <dbReference type="PROSITE-ProRule" id="PRU00473"/>
    </source>
</evidence>
<dbReference type="PROSITE" id="PS51123">
    <property type="entry name" value="OMPA_2"/>
    <property type="match status" value="1"/>
</dbReference>
<dbReference type="SUPFAM" id="SSF103088">
    <property type="entry name" value="OmpA-like"/>
    <property type="match status" value="1"/>
</dbReference>
<dbReference type="PRINTS" id="PR01021">
    <property type="entry name" value="OMPADOMAIN"/>
</dbReference>
<feature type="domain" description="OmpA-like" evidence="5">
    <location>
        <begin position="385"/>
        <end position="506"/>
    </location>
</feature>
<dbReference type="InterPro" id="IPR006665">
    <property type="entry name" value="OmpA-like"/>
</dbReference>
<dbReference type="PANTHER" id="PTHR30329:SF21">
    <property type="entry name" value="LIPOPROTEIN YIAD-RELATED"/>
    <property type="match status" value="1"/>
</dbReference>
<evidence type="ECO:0000256" key="1">
    <source>
        <dbReference type="ARBA" id="ARBA00004442"/>
    </source>
</evidence>
<gene>
    <name evidence="6" type="ORF">GCM10007932_05670</name>
</gene>
<name>A0AAV5NMH3_9VIBR</name>
<evidence type="ECO:0000256" key="3">
    <source>
        <dbReference type="ARBA" id="ARBA00023237"/>
    </source>
</evidence>
<organism evidence="6 7">
    <name type="scientific">Vibrio penaeicida</name>
    <dbReference type="NCBI Taxonomy" id="104609"/>
    <lineage>
        <taxon>Bacteria</taxon>
        <taxon>Pseudomonadati</taxon>
        <taxon>Pseudomonadota</taxon>
        <taxon>Gammaproteobacteria</taxon>
        <taxon>Vibrionales</taxon>
        <taxon>Vibrionaceae</taxon>
        <taxon>Vibrio</taxon>
    </lineage>
</organism>
<comment type="subcellular location">
    <subcellularLocation>
        <location evidence="1">Cell outer membrane</location>
    </subcellularLocation>
</comment>
<dbReference type="InterPro" id="IPR036737">
    <property type="entry name" value="OmpA-like_sf"/>
</dbReference>
<dbReference type="InterPro" id="IPR050330">
    <property type="entry name" value="Bact_OuterMem_StrucFunc"/>
</dbReference>
<dbReference type="AlphaFoldDB" id="A0AAV5NMH3"/>
<dbReference type="InterPro" id="IPR006664">
    <property type="entry name" value="OMP_bac"/>
</dbReference>
<dbReference type="PANTHER" id="PTHR30329">
    <property type="entry name" value="STATOR ELEMENT OF FLAGELLAR MOTOR COMPLEX"/>
    <property type="match status" value="1"/>
</dbReference>
<evidence type="ECO:0000313" key="7">
    <source>
        <dbReference type="Proteomes" id="UP001156690"/>
    </source>
</evidence>
<dbReference type="RefSeq" id="WP_126605897.1">
    <property type="nucleotide sequence ID" value="NZ_AP025146.1"/>
</dbReference>
<dbReference type="Gene3D" id="3.30.1330.60">
    <property type="entry name" value="OmpA-like domain"/>
    <property type="match status" value="1"/>
</dbReference>
<dbReference type="EMBL" id="BSNX01000003">
    <property type="protein sequence ID" value="GLQ71207.1"/>
    <property type="molecule type" value="Genomic_DNA"/>
</dbReference>
<dbReference type="GO" id="GO:0009279">
    <property type="term" value="C:cell outer membrane"/>
    <property type="evidence" value="ECO:0007669"/>
    <property type="project" value="UniProtKB-SubCell"/>
</dbReference>
<reference evidence="7" key="1">
    <citation type="journal article" date="2019" name="Int. J. Syst. Evol. Microbiol.">
        <title>The Global Catalogue of Microorganisms (GCM) 10K type strain sequencing project: providing services to taxonomists for standard genome sequencing and annotation.</title>
        <authorList>
            <consortium name="The Broad Institute Genomics Platform"/>
            <consortium name="The Broad Institute Genome Sequencing Center for Infectious Disease"/>
            <person name="Wu L."/>
            <person name="Ma J."/>
        </authorList>
    </citation>
    <scope>NUCLEOTIDE SEQUENCE [LARGE SCALE GENOMIC DNA]</scope>
    <source>
        <strain evidence="7">NBRC 15640</strain>
    </source>
</reference>
<keyword evidence="3" id="KW-0998">Cell outer membrane</keyword>
<dbReference type="Pfam" id="PF00691">
    <property type="entry name" value="OmpA"/>
    <property type="match status" value="1"/>
</dbReference>
<evidence type="ECO:0000256" key="2">
    <source>
        <dbReference type="ARBA" id="ARBA00023136"/>
    </source>
</evidence>
<dbReference type="Gene3D" id="3.40.190.10">
    <property type="entry name" value="Periplasmic binding protein-like II"/>
    <property type="match status" value="1"/>
</dbReference>
<sequence length="507" mass="56611">MRLAVTGVALAAITIGMLSINFFLEEKEVERDINLSDSSSFERSFTMAMDDWIGYSVLCSSTLKRRLAEKKIHWECDNDKADLGDRFERLKKGDVDFAVTTIDAYLSVAQDYDFPGVAIAVIDQSKGGDAIVAWNDEVKTVNDLDKPNIKVAYIPDTPSHHLMRAIRSHFALSSKGNDVEKKDSEGVLKSLKNKDVHSAVLWEPDLTKALAINGVDKVISTADMQGVIVDILLVNKNVLQEDFSYVKTVVNEYFETISIERVAPSALLNDVVKATGFEKSDVSKMMSGVEFSDFNDNAIHWYPVHKVTGQSYINDSLYDVIKRTKDLLEKTGVKVSIPDNNPHRLISSKVVSEILKDRVAAGTFVEPEPQPVTFEALTDKEWSNLKLVGKLKTPVIQFSNGRSELSLTAKQTLDIAVEDLKHYPTYRLLVKGHTSTSGNKDANLELSENRAKFVERYFTLAHGIDPNRVKAIGVGGKEPLVRQTGESYRAYKYRLPRVELILLSEGF</sequence>
<protein>
    <recommendedName>
        <fullName evidence="5">OmpA-like domain-containing protein</fullName>
    </recommendedName>
</protein>
<keyword evidence="2 4" id="KW-0472">Membrane</keyword>
<evidence type="ECO:0000259" key="5">
    <source>
        <dbReference type="PROSITE" id="PS51123"/>
    </source>
</evidence>
<dbReference type="Proteomes" id="UP001156690">
    <property type="component" value="Unassembled WGS sequence"/>
</dbReference>
<proteinExistence type="predicted"/>